<comment type="caution">
    <text evidence="4">The sequence shown here is derived from an EMBL/GenBank/DDBJ whole genome shotgun (WGS) entry which is preliminary data.</text>
</comment>
<dbReference type="PANTHER" id="PTHR13780">
    <property type="entry name" value="AMP-ACTIVATED PROTEIN KINASE, GAMMA REGULATORY SUBUNIT"/>
    <property type="match status" value="1"/>
</dbReference>
<keyword evidence="3" id="KW-0129">CBS domain</keyword>
<dbReference type="Gene3D" id="3.10.580.10">
    <property type="entry name" value="CBS-domain"/>
    <property type="match status" value="1"/>
</dbReference>
<dbReference type="InterPro" id="IPR046342">
    <property type="entry name" value="CBS_dom_sf"/>
</dbReference>
<organism evidence="4 5">
    <name type="scientific">Ensete ventricosum</name>
    <name type="common">Abyssinian banana</name>
    <name type="synonym">Musa ensete</name>
    <dbReference type="NCBI Taxonomy" id="4639"/>
    <lineage>
        <taxon>Eukaryota</taxon>
        <taxon>Viridiplantae</taxon>
        <taxon>Streptophyta</taxon>
        <taxon>Embryophyta</taxon>
        <taxon>Tracheophyta</taxon>
        <taxon>Spermatophyta</taxon>
        <taxon>Magnoliopsida</taxon>
        <taxon>Liliopsida</taxon>
        <taxon>Zingiberales</taxon>
        <taxon>Musaceae</taxon>
        <taxon>Ensete</taxon>
    </lineage>
</organism>
<name>A0A427A0L0_ENSVE</name>
<dbReference type="PANTHER" id="PTHR13780:SF35">
    <property type="entry name" value="LD22662P"/>
    <property type="match status" value="1"/>
</dbReference>
<proteinExistence type="inferred from homology"/>
<feature type="non-terminal residue" evidence="4">
    <location>
        <position position="1"/>
    </location>
</feature>
<comment type="similarity">
    <text evidence="1">Belongs to the 5'-AMP-activated protein kinase gamma subunit family.</text>
</comment>
<gene>
    <name evidence="4" type="ORF">B296_00019995</name>
</gene>
<protein>
    <submittedName>
        <fullName evidence="4">Uncharacterized protein</fullName>
    </submittedName>
</protein>
<evidence type="ECO:0000256" key="1">
    <source>
        <dbReference type="ARBA" id="ARBA00006750"/>
    </source>
</evidence>
<evidence type="ECO:0000256" key="2">
    <source>
        <dbReference type="ARBA" id="ARBA00022737"/>
    </source>
</evidence>
<evidence type="ECO:0000313" key="5">
    <source>
        <dbReference type="Proteomes" id="UP000287651"/>
    </source>
</evidence>
<evidence type="ECO:0000256" key="3">
    <source>
        <dbReference type="ARBA" id="ARBA00023122"/>
    </source>
</evidence>
<evidence type="ECO:0000313" key="4">
    <source>
        <dbReference type="EMBL" id="RRT69711.1"/>
    </source>
</evidence>
<accession>A0A427A0L0</accession>
<reference evidence="4 5" key="1">
    <citation type="journal article" date="2014" name="Agronomy (Basel)">
        <title>A Draft Genome Sequence for Ensete ventricosum, the Drought-Tolerant Tree Against Hunger.</title>
        <authorList>
            <person name="Harrison J."/>
            <person name="Moore K.A."/>
            <person name="Paszkiewicz K."/>
            <person name="Jones T."/>
            <person name="Grant M."/>
            <person name="Ambacheew D."/>
            <person name="Muzemil S."/>
            <person name="Studholme D.J."/>
        </authorList>
    </citation>
    <scope>NUCLEOTIDE SEQUENCE [LARGE SCALE GENOMIC DNA]</scope>
</reference>
<dbReference type="Proteomes" id="UP000287651">
    <property type="component" value="Unassembled WGS sequence"/>
</dbReference>
<dbReference type="AlphaFoldDB" id="A0A427A0L0"/>
<sequence>VAVSDGTMQDTALRISEVDIKISRHRISTFLSAHTAYDLLPNSGKVIALDVNLPVKQAFHILYEQCFVVCNFVDHYGFGLAGPYDSLKDVAVKILHNKVSTVPIIHSSAQDGSFPQLLHLASLSEILRCKSYSSLLCLALHIIISLDSLTMDFCIIF</sequence>
<dbReference type="InterPro" id="IPR050511">
    <property type="entry name" value="AMPK_gamma/SDS23_families"/>
</dbReference>
<dbReference type="EMBL" id="AMZH03004257">
    <property type="protein sequence ID" value="RRT69711.1"/>
    <property type="molecule type" value="Genomic_DNA"/>
</dbReference>
<keyword evidence="2" id="KW-0677">Repeat</keyword>
<dbReference type="SUPFAM" id="SSF54631">
    <property type="entry name" value="CBS-domain pair"/>
    <property type="match status" value="1"/>
</dbReference>